<dbReference type="InterPro" id="IPR014756">
    <property type="entry name" value="Ig_E-set"/>
</dbReference>
<dbReference type="OrthoDB" id="6489092at2759"/>
<dbReference type="SMART" id="SM00737">
    <property type="entry name" value="ML"/>
    <property type="match status" value="1"/>
</dbReference>
<feature type="signal peptide" evidence="8">
    <location>
        <begin position="1"/>
        <end position="23"/>
    </location>
</feature>
<dbReference type="GO" id="GO:0005576">
    <property type="term" value="C:extracellular region"/>
    <property type="evidence" value="ECO:0007669"/>
    <property type="project" value="UniProtKB-SubCell"/>
</dbReference>
<dbReference type="FunFam" id="2.60.40.770:FF:000001">
    <property type="entry name" value="NPC intracellular cholesterol transporter 2"/>
    <property type="match status" value="1"/>
</dbReference>
<evidence type="ECO:0000256" key="6">
    <source>
        <dbReference type="ARBA" id="ARBA00023157"/>
    </source>
</evidence>
<keyword evidence="11" id="KW-1185">Reference proteome</keyword>
<dbReference type="PANTHER" id="PTHR11306">
    <property type="entry name" value="NIEMANN PICK TYPE C2 PROTEIN NPC2-RELATED"/>
    <property type="match status" value="1"/>
</dbReference>
<evidence type="ECO:0000313" key="10">
    <source>
        <dbReference type="EMBL" id="KAG8448933.1"/>
    </source>
</evidence>
<dbReference type="Pfam" id="PF02221">
    <property type="entry name" value="E1_DerP2_DerF2"/>
    <property type="match status" value="1"/>
</dbReference>
<evidence type="ECO:0000256" key="2">
    <source>
        <dbReference type="ARBA" id="ARBA00006370"/>
    </source>
</evidence>
<dbReference type="Gene3D" id="2.60.40.770">
    <property type="match status" value="1"/>
</dbReference>
<gene>
    <name evidence="10" type="ORF">GDO86_015848</name>
</gene>
<evidence type="ECO:0000313" key="11">
    <source>
        <dbReference type="Proteomes" id="UP000812440"/>
    </source>
</evidence>
<dbReference type="GO" id="GO:0015485">
    <property type="term" value="F:cholesterol binding"/>
    <property type="evidence" value="ECO:0007669"/>
    <property type="project" value="TreeGrafter"/>
</dbReference>
<evidence type="ECO:0000256" key="3">
    <source>
        <dbReference type="ARBA" id="ARBA00021477"/>
    </source>
</evidence>
<sequence>MAPGLMTILLTFITASYVPSIISEPLNYKDCGSDHGKIIQVDVSPCPKQPCPLVRGGTYTVNATFISSVDTTKTTAVVHGILGGVPIPFSIPEPDGCKSGISCPLKTGQTYSYLTKLPIKTIYPCISLVVEWKLEDDENKNIFCWHIPVKISDG</sequence>
<organism evidence="10 11">
    <name type="scientific">Hymenochirus boettgeri</name>
    <name type="common">Congo dwarf clawed frog</name>
    <dbReference type="NCBI Taxonomy" id="247094"/>
    <lineage>
        <taxon>Eukaryota</taxon>
        <taxon>Metazoa</taxon>
        <taxon>Chordata</taxon>
        <taxon>Craniata</taxon>
        <taxon>Vertebrata</taxon>
        <taxon>Euteleostomi</taxon>
        <taxon>Amphibia</taxon>
        <taxon>Batrachia</taxon>
        <taxon>Anura</taxon>
        <taxon>Pipoidea</taxon>
        <taxon>Pipidae</taxon>
        <taxon>Pipinae</taxon>
        <taxon>Hymenochirus</taxon>
    </lineage>
</organism>
<keyword evidence="5 8" id="KW-0732">Signal</keyword>
<proteinExistence type="inferred from homology"/>
<dbReference type="GO" id="GO:0033344">
    <property type="term" value="P:cholesterol efflux"/>
    <property type="evidence" value="ECO:0007669"/>
    <property type="project" value="TreeGrafter"/>
</dbReference>
<evidence type="ECO:0000256" key="7">
    <source>
        <dbReference type="ARBA" id="ARBA00032516"/>
    </source>
</evidence>
<dbReference type="AlphaFoldDB" id="A0A8T2JYX3"/>
<feature type="domain" description="MD-2-related lipid-recognition" evidence="9">
    <location>
        <begin position="28"/>
        <end position="149"/>
    </location>
</feature>
<dbReference type="InterPro" id="IPR039670">
    <property type="entry name" value="NPC2-like"/>
</dbReference>
<protein>
    <recommendedName>
        <fullName evidence="3">NPC intracellular cholesterol transporter 2</fullName>
    </recommendedName>
    <alternativeName>
        <fullName evidence="7">Epididymal secretory protein E1</fullName>
    </alternativeName>
</protein>
<dbReference type="InterPro" id="IPR003172">
    <property type="entry name" value="ML_dom"/>
</dbReference>
<dbReference type="SUPFAM" id="SSF81296">
    <property type="entry name" value="E set domains"/>
    <property type="match status" value="1"/>
</dbReference>
<evidence type="ECO:0000256" key="8">
    <source>
        <dbReference type="SAM" id="SignalP"/>
    </source>
</evidence>
<accession>A0A8T2JYX3</accession>
<evidence type="ECO:0000256" key="1">
    <source>
        <dbReference type="ARBA" id="ARBA00004613"/>
    </source>
</evidence>
<evidence type="ECO:0000259" key="9">
    <source>
        <dbReference type="SMART" id="SM00737"/>
    </source>
</evidence>
<keyword evidence="4" id="KW-0964">Secreted</keyword>
<comment type="caution">
    <text evidence="10">The sequence shown here is derived from an EMBL/GenBank/DDBJ whole genome shotgun (WGS) entry which is preliminary data.</text>
</comment>
<dbReference type="InterPro" id="IPR033916">
    <property type="entry name" value="ML_Npc2-like"/>
</dbReference>
<dbReference type="PANTHER" id="PTHR11306:SF68">
    <property type="entry name" value="NPC INTRACELLULAR CHOLESTEROL TRANSPORTER 2"/>
    <property type="match status" value="1"/>
</dbReference>
<dbReference type="Proteomes" id="UP000812440">
    <property type="component" value="Chromosome 8_10"/>
</dbReference>
<feature type="chain" id="PRO_5036275744" description="NPC intracellular cholesterol transporter 2" evidence="8">
    <location>
        <begin position="24"/>
        <end position="154"/>
    </location>
</feature>
<reference evidence="10" key="1">
    <citation type="thesis" date="2020" institute="ProQuest LLC" country="789 East Eisenhower Parkway, Ann Arbor, MI, USA">
        <title>Comparative Genomics and Chromosome Evolution.</title>
        <authorList>
            <person name="Mudd A.B."/>
        </authorList>
    </citation>
    <scope>NUCLEOTIDE SEQUENCE</scope>
    <source>
        <strain evidence="10">Female2</strain>
        <tissue evidence="10">Blood</tissue>
    </source>
</reference>
<dbReference type="EMBL" id="JAACNH010000003">
    <property type="protein sequence ID" value="KAG8448933.1"/>
    <property type="molecule type" value="Genomic_DNA"/>
</dbReference>
<keyword evidence="6" id="KW-1015">Disulfide bond</keyword>
<dbReference type="CDD" id="cd00916">
    <property type="entry name" value="Npc2_like"/>
    <property type="match status" value="1"/>
</dbReference>
<comment type="similarity">
    <text evidence="2">Belongs to the NPC2 family.</text>
</comment>
<name>A0A8T2JYX3_9PIPI</name>
<comment type="subcellular location">
    <subcellularLocation>
        <location evidence="1">Secreted</location>
    </subcellularLocation>
</comment>
<evidence type="ECO:0000256" key="5">
    <source>
        <dbReference type="ARBA" id="ARBA00022729"/>
    </source>
</evidence>
<dbReference type="EMBL" id="JAACNH010000003">
    <property type="protein sequence ID" value="KAG8448934.1"/>
    <property type="molecule type" value="Genomic_DNA"/>
</dbReference>
<evidence type="ECO:0000256" key="4">
    <source>
        <dbReference type="ARBA" id="ARBA00022525"/>
    </source>
</evidence>
<dbReference type="GO" id="GO:0032367">
    <property type="term" value="P:intracellular cholesterol transport"/>
    <property type="evidence" value="ECO:0007669"/>
    <property type="project" value="InterPro"/>
</dbReference>